<keyword evidence="1" id="KW-0472">Membrane</keyword>
<proteinExistence type="predicted"/>
<feature type="transmembrane region" description="Helical" evidence="1">
    <location>
        <begin position="168"/>
        <end position="185"/>
    </location>
</feature>
<feature type="transmembrane region" description="Helical" evidence="1">
    <location>
        <begin position="137"/>
        <end position="156"/>
    </location>
</feature>
<evidence type="ECO:0000313" key="2">
    <source>
        <dbReference type="EMBL" id="GLR15339.1"/>
    </source>
</evidence>
<feature type="transmembrane region" description="Helical" evidence="1">
    <location>
        <begin position="113"/>
        <end position="130"/>
    </location>
</feature>
<comment type="caution">
    <text evidence="2">The sequence shown here is derived from an EMBL/GenBank/DDBJ whole genome shotgun (WGS) entry which is preliminary data.</text>
</comment>
<evidence type="ECO:0000256" key="1">
    <source>
        <dbReference type="SAM" id="Phobius"/>
    </source>
</evidence>
<name>A0ABQ5YL65_9NEIS</name>
<organism evidence="2 3">
    <name type="scientific">Chitinimonas prasina</name>
    <dbReference type="NCBI Taxonomy" id="1434937"/>
    <lineage>
        <taxon>Bacteria</taxon>
        <taxon>Pseudomonadati</taxon>
        <taxon>Pseudomonadota</taxon>
        <taxon>Betaproteobacteria</taxon>
        <taxon>Neisseriales</taxon>
        <taxon>Chitinibacteraceae</taxon>
        <taxon>Chitinimonas</taxon>
    </lineage>
</organism>
<keyword evidence="3" id="KW-1185">Reference proteome</keyword>
<keyword evidence="1" id="KW-1133">Transmembrane helix</keyword>
<feature type="transmembrane region" description="Helical" evidence="1">
    <location>
        <begin position="82"/>
        <end position="101"/>
    </location>
</feature>
<protein>
    <submittedName>
        <fullName evidence="2">Membrane protein</fullName>
    </submittedName>
</protein>
<sequence>MTLVLSRGLCLAVVLSALLVMGWHGPIEQAAAYHQFADTRAWLSLPHAADVLSNLGFLVVGLGGIGHMLGRETGLRRGDLGYGLFFLSLMLTAAGSAWYHLSPDNARLVWDRLPIALACAGLLGAVFCRCQEQLREWAVMGGLVVAAVFSVAWWRWTDLQGLGDLRPYLLLQLLPLVLIPLLQAGSGTGRKERLGFALAIACYVIAKGCELADHAILEGLVVVSGHTLKHVFATAAAAVLAWVYASNTSEAA</sequence>
<accession>A0ABQ5YL65</accession>
<dbReference type="PANTHER" id="PTHR34368">
    <property type="entry name" value="OS01G0962200 PROTEIN"/>
    <property type="match status" value="1"/>
</dbReference>
<dbReference type="RefSeq" id="WP_284198407.1">
    <property type="nucleotide sequence ID" value="NZ_BSOG01000008.1"/>
</dbReference>
<keyword evidence="1" id="KW-0812">Transmembrane</keyword>
<feature type="transmembrane region" description="Helical" evidence="1">
    <location>
        <begin position="51"/>
        <end position="70"/>
    </location>
</feature>
<evidence type="ECO:0000313" key="3">
    <source>
        <dbReference type="Proteomes" id="UP001156706"/>
    </source>
</evidence>
<dbReference type="Proteomes" id="UP001156706">
    <property type="component" value="Unassembled WGS sequence"/>
</dbReference>
<gene>
    <name evidence="2" type="ORF">GCM10007907_41290</name>
</gene>
<reference evidence="3" key="1">
    <citation type="journal article" date="2019" name="Int. J. Syst. Evol. Microbiol.">
        <title>The Global Catalogue of Microorganisms (GCM) 10K type strain sequencing project: providing services to taxonomists for standard genome sequencing and annotation.</title>
        <authorList>
            <consortium name="The Broad Institute Genomics Platform"/>
            <consortium name="The Broad Institute Genome Sequencing Center for Infectious Disease"/>
            <person name="Wu L."/>
            <person name="Ma J."/>
        </authorList>
    </citation>
    <scope>NUCLEOTIDE SEQUENCE [LARGE SCALE GENOMIC DNA]</scope>
    <source>
        <strain evidence="3">NBRC 110044</strain>
    </source>
</reference>
<dbReference type="PANTHER" id="PTHR34368:SF1">
    <property type="entry name" value="OS01G0962200 PROTEIN"/>
    <property type="match status" value="1"/>
</dbReference>
<dbReference type="EMBL" id="BSOG01000008">
    <property type="protein sequence ID" value="GLR15339.1"/>
    <property type="molecule type" value="Genomic_DNA"/>
</dbReference>